<evidence type="ECO:0000313" key="1">
    <source>
        <dbReference type="EMBL" id="MUN29298.1"/>
    </source>
</evidence>
<dbReference type="AlphaFoldDB" id="A0A6A9QNI6"/>
<dbReference type="RefSeq" id="WP_156016881.1">
    <property type="nucleotide sequence ID" value="NZ_WGGD01000005.1"/>
</dbReference>
<name>A0A6A9QNI6_SULME</name>
<gene>
    <name evidence="1" type="ORF">GC250_07600</name>
</gene>
<comment type="caution">
    <text evidence="1">The sequence shown here is derived from an EMBL/GenBank/DDBJ whole genome shotgun (WGS) entry which is preliminary data.</text>
</comment>
<protein>
    <submittedName>
        <fullName evidence="1">Uncharacterized protein</fullName>
    </submittedName>
</protein>
<organism evidence="1 2">
    <name type="scientific">Sulfuracidifex metallicus DSM 6482 = JCM 9184</name>
    <dbReference type="NCBI Taxonomy" id="523847"/>
    <lineage>
        <taxon>Archaea</taxon>
        <taxon>Thermoproteota</taxon>
        <taxon>Thermoprotei</taxon>
        <taxon>Sulfolobales</taxon>
        <taxon>Sulfolobaceae</taxon>
        <taxon>Sulfuracidifex</taxon>
    </lineage>
</organism>
<sequence>MKAETKFDEVYEQLNSIRENELSFNEVDTVRFVKSQIQKMKGNLSEIENASQDKRWEDMLANFFQLLEKINIINIYLLQPTSLSMLMKEKISGIIENLIASISYSVAEATLLIKENAKEIGIESINVSVSGTPATINVSLSMKKT</sequence>
<reference evidence="1 2" key="1">
    <citation type="submission" date="2019-10" db="EMBL/GenBank/DDBJ databases">
        <title>Sequencing and Assembly of Multiple Reported Metal-Biooxidizing Members of the Extremely Thermoacidophilic Archaeal Family Sulfolobaceae.</title>
        <authorList>
            <person name="Counts J.A."/>
            <person name="Kelly R.M."/>
        </authorList>
    </citation>
    <scope>NUCLEOTIDE SEQUENCE [LARGE SCALE GENOMIC DNA]</scope>
    <source>
        <strain evidence="1 2">DSM 6482</strain>
    </source>
</reference>
<proteinExistence type="predicted"/>
<evidence type="ECO:0000313" key="2">
    <source>
        <dbReference type="Proteomes" id="UP000470772"/>
    </source>
</evidence>
<dbReference type="Proteomes" id="UP000470772">
    <property type="component" value="Unassembled WGS sequence"/>
</dbReference>
<dbReference type="EMBL" id="WGGD01000005">
    <property type="protein sequence ID" value="MUN29298.1"/>
    <property type="molecule type" value="Genomic_DNA"/>
</dbReference>
<accession>A0A6A9QNI6</accession>
<keyword evidence="2" id="KW-1185">Reference proteome</keyword>